<proteinExistence type="predicted"/>
<dbReference type="InterPro" id="IPR010985">
    <property type="entry name" value="Ribbon_hlx_hlx"/>
</dbReference>
<keyword evidence="4" id="KW-1185">Reference proteome</keyword>
<accession>A0AAW8TR18</accession>
<sequence length="84" mass="9904">MEIKVRKIPSKTIAGLDDLARQNSQSREEYIRQLLEHHVMYSEVEGLNKKYEILVQEVSQNMIIALDQNTRVLDKFIALQKEEF</sequence>
<dbReference type="AlphaFoldDB" id="A0AAW8TR18"/>
<dbReference type="Gene3D" id="1.10.1220.10">
    <property type="entry name" value="Met repressor-like"/>
    <property type="match status" value="1"/>
</dbReference>
<reference evidence="2 4" key="1">
    <citation type="submission" date="2023-03" db="EMBL/GenBank/DDBJ databases">
        <authorList>
            <person name="Shen W."/>
            <person name="Cai J."/>
        </authorList>
    </citation>
    <scope>NUCLEOTIDE SEQUENCE</scope>
    <source>
        <strain evidence="2">P55-2</strain>
        <strain evidence="1 4">P72-2</strain>
    </source>
</reference>
<dbReference type="SUPFAM" id="SSF47598">
    <property type="entry name" value="Ribbon-helix-helix"/>
    <property type="match status" value="1"/>
</dbReference>
<dbReference type="GO" id="GO:0006355">
    <property type="term" value="P:regulation of DNA-templated transcription"/>
    <property type="evidence" value="ECO:0007669"/>
    <property type="project" value="InterPro"/>
</dbReference>
<name>A0AAW8TR18_9ENTE</name>
<dbReference type="InterPro" id="IPR013321">
    <property type="entry name" value="Arc_rbn_hlx_hlx"/>
</dbReference>
<organism evidence="2 3">
    <name type="scientific">Enterococcus dongliensis</name>
    <dbReference type="NCBI Taxonomy" id="2559925"/>
    <lineage>
        <taxon>Bacteria</taxon>
        <taxon>Bacillati</taxon>
        <taxon>Bacillota</taxon>
        <taxon>Bacilli</taxon>
        <taxon>Lactobacillales</taxon>
        <taxon>Enterococcaceae</taxon>
        <taxon>Enterococcus</taxon>
    </lineage>
</organism>
<dbReference type="RefSeq" id="WP_311800616.1">
    <property type="nucleotide sequence ID" value="NZ_JARPYR010000020.1"/>
</dbReference>
<evidence type="ECO:0000313" key="3">
    <source>
        <dbReference type="Proteomes" id="UP001245561"/>
    </source>
</evidence>
<dbReference type="Proteomes" id="UP001245561">
    <property type="component" value="Unassembled WGS sequence"/>
</dbReference>
<evidence type="ECO:0000313" key="2">
    <source>
        <dbReference type="EMBL" id="MDT2638133.1"/>
    </source>
</evidence>
<dbReference type="Proteomes" id="UP001256547">
    <property type="component" value="Unassembled WGS sequence"/>
</dbReference>
<evidence type="ECO:0000313" key="1">
    <source>
        <dbReference type="EMBL" id="MDT2597352.1"/>
    </source>
</evidence>
<dbReference type="EMBL" id="JARPYR010000020">
    <property type="protein sequence ID" value="MDT2597352.1"/>
    <property type="molecule type" value="Genomic_DNA"/>
</dbReference>
<gene>
    <name evidence="2" type="ORF">P7D36_11580</name>
    <name evidence="1" type="ORF">P7D39_10105</name>
</gene>
<dbReference type="EMBL" id="JARPYT010000019">
    <property type="protein sequence ID" value="MDT2638133.1"/>
    <property type="molecule type" value="Genomic_DNA"/>
</dbReference>
<protein>
    <submittedName>
        <fullName evidence="2">Ribbon-helix-helix protein, CopG family</fullName>
    </submittedName>
</protein>
<evidence type="ECO:0000313" key="4">
    <source>
        <dbReference type="Proteomes" id="UP001256547"/>
    </source>
</evidence>
<comment type="caution">
    <text evidence="2">The sequence shown here is derived from an EMBL/GenBank/DDBJ whole genome shotgun (WGS) entry which is preliminary data.</text>
</comment>